<keyword evidence="1" id="KW-0732">Signal</keyword>
<dbReference type="PATRIC" id="fig|981333.9.peg.2217"/>
<evidence type="ECO:0000313" key="3">
    <source>
        <dbReference type="Proteomes" id="UP000023776"/>
    </source>
</evidence>
<organism evidence="2 3">
    <name type="scientific">Acinetobacter parvus DSM 16617 = CIP 108168</name>
    <dbReference type="NCBI Taxonomy" id="981333"/>
    <lineage>
        <taxon>Bacteria</taxon>
        <taxon>Pseudomonadati</taxon>
        <taxon>Pseudomonadota</taxon>
        <taxon>Gammaproteobacteria</taxon>
        <taxon>Moraxellales</taxon>
        <taxon>Moraxellaceae</taxon>
        <taxon>Acinetobacter</taxon>
    </lineage>
</organism>
<comment type="caution">
    <text evidence="2">The sequence shown here is derived from an EMBL/GenBank/DDBJ whole genome shotgun (WGS) entry which is preliminary data.</text>
</comment>
<name>N8RPP4_9GAMM</name>
<accession>N8RPP4</accession>
<dbReference type="EMBL" id="APOM01000052">
    <property type="protein sequence ID" value="ENU35509.1"/>
    <property type="molecule type" value="Genomic_DNA"/>
</dbReference>
<sequence length="459" mass="48454">MRRFKSLHLAMLTLGSLCLNSAYASDTLHSLTDSEMSATTGQSLFTLQYLAPSDTGNSYNSTNGNIGFYKFGMEAELQLNANIKKLQLGCGGVNGANACDIDIDNVSLSGLGNSSTSNTDSDADRAARVGSSAILNNPFMQLAIKNPDSASTRQLVGVNFSAESIQGLLTFGEENSSTKNGINSLSGYMVTAATKGESNVNGFGTSLVSGEAARGTLNQSDGYDPITGKVCCLLFGAGTLDFETESYALNLRDKATGSNILKADLTLPEQVITGKRITSAALTANAKVRDIDLTGNIVAVAGGLITLDRELTGTLQNLNVDVAINENLGFFHKANLNGTAASLSVQSQKLQWPGNKSLAQTGWWLELSNPIDIGYIKTSQSVDIPKSTLNQTFGQVGSYLTDNPIFCGNNLASECLTGTTIASGNLNLINATRPQMTLTDLQLATQNFTPNCYGTLKFC</sequence>
<proteinExistence type="predicted"/>
<dbReference type="Proteomes" id="UP000023776">
    <property type="component" value="Unassembled WGS sequence"/>
</dbReference>
<feature type="chain" id="PRO_5004131616" evidence="1">
    <location>
        <begin position="25"/>
        <end position="459"/>
    </location>
</feature>
<evidence type="ECO:0000256" key="1">
    <source>
        <dbReference type="SAM" id="SignalP"/>
    </source>
</evidence>
<gene>
    <name evidence="2" type="ORF">F988_02155</name>
</gene>
<dbReference type="AlphaFoldDB" id="N8RPP4"/>
<dbReference type="HOGENOM" id="CLU_036687_1_0_6"/>
<dbReference type="RefSeq" id="WP_004682926.1">
    <property type="nucleotide sequence ID" value="NZ_AIEB01000007.1"/>
</dbReference>
<protein>
    <submittedName>
        <fullName evidence="2">Uncharacterized protein</fullName>
    </submittedName>
</protein>
<evidence type="ECO:0000313" key="2">
    <source>
        <dbReference type="EMBL" id="ENU35509.1"/>
    </source>
</evidence>
<feature type="signal peptide" evidence="1">
    <location>
        <begin position="1"/>
        <end position="24"/>
    </location>
</feature>
<dbReference type="GeneID" id="99690486"/>
<keyword evidence="3" id="KW-1185">Reference proteome</keyword>
<reference evidence="2 3" key="1">
    <citation type="submission" date="2013-02" db="EMBL/GenBank/DDBJ databases">
        <title>The Genome Sequence of Acinetobacter parvus CIP 108168.</title>
        <authorList>
            <consortium name="The Broad Institute Genome Sequencing Platform"/>
            <consortium name="The Broad Institute Genome Sequencing Center for Infectious Disease"/>
            <person name="Cerqueira G."/>
            <person name="Feldgarden M."/>
            <person name="Courvalin P."/>
            <person name="Perichon B."/>
            <person name="Grillot-Courvalin C."/>
            <person name="Clermont D."/>
            <person name="Rocha E."/>
            <person name="Yoon E.-J."/>
            <person name="Nemec A."/>
            <person name="Walker B."/>
            <person name="Young S.K."/>
            <person name="Zeng Q."/>
            <person name="Gargeya S."/>
            <person name="Fitzgerald M."/>
            <person name="Haas B."/>
            <person name="Abouelleil A."/>
            <person name="Alvarado L."/>
            <person name="Arachchi H.M."/>
            <person name="Berlin A.M."/>
            <person name="Chapman S.B."/>
            <person name="Dewar J."/>
            <person name="Goldberg J."/>
            <person name="Griggs A."/>
            <person name="Gujja S."/>
            <person name="Hansen M."/>
            <person name="Howarth C."/>
            <person name="Imamovic A."/>
            <person name="Larimer J."/>
            <person name="McCowan C."/>
            <person name="Murphy C."/>
            <person name="Neiman D."/>
            <person name="Pearson M."/>
            <person name="Priest M."/>
            <person name="Roberts A."/>
            <person name="Saif S."/>
            <person name="Shea T."/>
            <person name="Sisk P."/>
            <person name="Sykes S."/>
            <person name="Wortman J."/>
            <person name="Nusbaum C."/>
            <person name="Birren B."/>
        </authorList>
    </citation>
    <scope>NUCLEOTIDE SEQUENCE [LARGE SCALE GENOMIC DNA]</scope>
    <source>
        <strain evidence="2 3">CIP 108168</strain>
    </source>
</reference>